<evidence type="ECO:0000313" key="1">
    <source>
        <dbReference type="EMBL" id="MAA13104.1"/>
    </source>
</evidence>
<accession>A0A224YGL7</accession>
<sequence>MHVKDTNRFLMHTSVSWKQRSCLQHPVEKPEELLHISIFEKINFSLPPFSARDKLSYFMAVLVCSVKTLCNVQWSMHTVQVKLHARFCITD</sequence>
<proteinExistence type="predicted"/>
<dbReference type="AlphaFoldDB" id="A0A224YGL7"/>
<dbReference type="EMBL" id="GFPF01001958">
    <property type="protein sequence ID" value="MAA13104.1"/>
    <property type="molecule type" value="Transcribed_RNA"/>
</dbReference>
<reference evidence="1" key="1">
    <citation type="journal article" date="2017" name="Parasit. Vectors">
        <title>Sialotranscriptomics of Rhipicephalus zambeziensis reveals intricate expression profiles of secretory proteins and suggests tight temporal transcriptional regulation during blood-feeding.</title>
        <authorList>
            <person name="de Castro M.H."/>
            <person name="de Klerk D."/>
            <person name="Pienaar R."/>
            <person name="Rees D.J.G."/>
            <person name="Mans B.J."/>
        </authorList>
    </citation>
    <scope>NUCLEOTIDE SEQUENCE</scope>
    <source>
        <tissue evidence="1">Salivary glands</tissue>
    </source>
</reference>
<protein>
    <submittedName>
        <fullName evidence="1">Uncharacterized protein</fullName>
    </submittedName>
</protein>
<organism evidence="1">
    <name type="scientific">Rhipicephalus zambeziensis</name>
    <dbReference type="NCBI Taxonomy" id="60191"/>
    <lineage>
        <taxon>Eukaryota</taxon>
        <taxon>Metazoa</taxon>
        <taxon>Ecdysozoa</taxon>
        <taxon>Arthropoda</taxon>
        <taxon>Chelicerata</taxon>
        <taxon>Arachnida</taxon>
        <taxon>Acari</taxon>
        <taxon>Parasitiformes</taxon>
        <taxon>Ixodida</taxon>
        <taxon>Ixodoidea</taxon>
        <taxon>Ixodidae</taxon>
        <taxon>Rhipicephalinae</taxon>
        <taxon>Rhipicephalus</taxon>
        <taxon>Rhipicephalus</taxon>
    </lineage>
</organism>
<name>A0A224YGL7_9ACAR</name>